<proteinExistence type="inferred from homology"/>
<organism evidence="6 7">
    <name type="scientific">Halorubrum glutamatedens</name>
    <dbReference type="NCBI Taxonomy" id="2707018"/>
    <lineage>
        <taxon>Archaea</taxon>
        <taxon>Methanobacteriati</taxon>
        <taxon>Methanobacteriota</taxon>
        <taxon>Stenosarchaea group</taxon>
        <taxon>Halobacteria</taxon>
        <taxon>Halobacteriales</taxon>
        <taxon>Haloferacaceae</taxon>
        <taxon>Halorubrum</taxon>
    </lineage>
</organism>
<dbReference type="InterPro" id="IPR001509">
    <property type="entry name" value="Epimerase_deHydtase"/>
</dbReference>
<keyword evidence="3" id="KW-0520">NAD</keyword>
<evidence type="ECO:0000256" key="1">
    <source>
        <dbReference type="ARBA" id="ARBA00007637"/>
    </source>
</evidence>
<sequence length="342" mass="36141">MSDGPPASDGDDPLASATVLLTGAHGTVGTAVTTHSAAEYVLLDRREAPDELGDGTPHPHRKDEETTDGDRADGGTDTGRDGTVVLDVGDSDAAESLGAVMEDRGIDAVVHLAGAPAVSTPYETVERSNVRGTRNVLEAASRAGVGTVVFASSNHTVGMYEEQHAPSLYDPDYDLTVDGESPLRPDSDYGASKAAGEAWCRLYAEREGIDCYALRIGSVRDPTHDHPFGDAERAVARGDCERGDEEYAEAVARMRCTWLSRRDCAGLVDACLRDGIGRGAERGGDGGRDVDDLNPNTLAGGAFEVFYGISDNPNSWFDVDHARERVGYDPLDSGNAMSGPPE</sequence>
<dbReference type="AlphaFoldDB" id="A0ABD5QSB0"/>
<dbReference type="Gene3D" id="3.40.50.720">
    <property type="entry name" value="NAD(P)-binding Rossmann-like Domain"/>
    <property type="match status" value="1"/>
</dbReference>
<protein>
    <submittedName>
        <fullName evidence="6">NAD-dependent epimerase/dehydratase family protein</fullName>
    </submittedName>
</protein>
<dbReference type="EMBL" id="JBHSKV010000009">
    <property type="protein sequence ID" value="MFC5134519.1"/>
    <property type="molecule type" value="Genomic_DNA"/>
</dbReference>
<evidence type="ECO:0000256" key="3">
    <source>
        <dbReference type="ARBA" id="ARBA00023027"/>
    </source>
</evidence>
<dbReference type="InterPro" id="IPR036291">
    <property type="entry name" value="NAD(P)-bd_dom_sf"/>
</dbReference>
<dbReference type="GO" id="GO:0016491">
    <property type="term" value="F:oxidoreductase activity"/>
    <property type="evidence" value="ECO:0007669"/>
    <property type="project" value="UniProtKB-KW"/>
</dbReference>
<feature type="region of interest" description="Disordered" evidence="4">
    <location>
        <begin position="42"/>
        <end position="84"/>
    </location>
</feature>
<dbReference type="Pfam" id="PF01370">
    <property type="entry name" value="Epimerase"/>
    <property type="match status" value="1"/>
</dbReference>
<dbReference type="SUPFAM" id="SSF51735">
    <property type="entry name" value="NAD(P)-binding Rossmann-fold domains"/>
    <property type="match status" value="1"/>
</dbReference>
<dbReference type="RefSeq" id="WP_238987722.1">
    <property type="nucleotide sequence ID" value="NZ_JBHSKV010000009.1"/>
</dbReference>
<keyword evidence="2" id="KW-0560">Oxidoreductase</keyword>
<evidence type="ECO:0000313" key="6">
    <source>
        <dbReference type="EMBL" id="MFC5134519.1"/>
    </source>
</evidence>
<feature type="compositionally biased region" description="Basic and acidic residues" evidence="4">
    <location>
        <begin position="61"/>
        <end position="80"/>
    </location>
</feature>
<evidence type="ECO:0000259" key="5">
    <source>
        <dbReference type="Pfam" id="PF01370"/>
    </source>
</evidence>
<comment type="caution">
    <text evidence="6">The sequence shown here is derived from an EMBL/GenBank/DDBJ whole genome shotgun (WGS) entry which is preliminary data.</text>
</comment>
<comment type="similarity">
    <text evidence="1">Belongs to the NAD(P)-dependent epimerase/dehydratase family.</text>
</comment>
<dbReference type="PANTHER" id="PTHR43103">
    <property type="entry name" value="NUCLEOSIDE-DIPHOSPHATE-SUGAR EPIMERASE"/>
    <property type="match status" value="1"/>
</dbReference>
<evidence type="ECO:0000256" key="2">
    <source>
        <dbReference type="ARBA" id="ARBA00023002"/>
    </source>
</evidence>
<name>A0ABD5QSB0_9EURY</name>
<evidence type="ECO:0000256" key="4">
    <source>
        <dbReference type="SAM" id="MobiDB-lite"/>
    </source>
</evidence>
<dbReference type="PANTHER" id="PTHR43103:SF5">
    <property type="entry name" value="4-EPIMERASE, PUTATIVE (AFU_ORTHOLOGUE AFUA_7G00360)-RELATED"/>
    <property type="match status" value="1"/>
</dbReference>
<reference evidence="6 7" key="1">
    <citation type="journal article" date="2019" name="Int. J. Syst. Evol. Microbiol.">
        <title>The Global Catalogue of Microorganisms (GCM) 10K type strain sequencing project: providing services to taxonomists for standard genome sequencing and annotation.</title>
        <authorList>
            <consortium name="The Broad Institute Genomics Platform"/>
            <consortium name="The Broad Institute Genome Sequencing Center for Infectious Disease"/>
            <person name="Wu L."/>
            <person name="Ma J."/>
        </authorList>
    </citation>
    <scope>NUCLEOTIDE SEQUENCE [LARGE SCALE GENOMIC DNA]</scope>
    <source>
        <strain evidence="6 7">CGMCC 1.16026</strain>
    </source>
</reference>
<accession>A0ABD5QSB0</accession>
<feature type="domain" description="NAD-dependent epimerase/dehydratase" evidence="5">
    <location>
        <begin position="19"/>
        <end position="223"/>
    </location>
</feature>
<keyword evidence="7" id="KW-1185">Reference proteome</keyword>
<evidence type="ECO:0000313" key="7">
    <source>
        <dbReference type="Proteomes" id="UP001596145"/>
    </source>
</evidence>
<dbReference type="CDD" id="cd08946">
    <property type="entry name" value="SDR_e"/>
    <property type="match status" value="1"/>
</dbReference>
<gene>
    <name evidence="6" type="ORF">ACFPJA_07275</name>
</gene>
<dbReference type="Proteomes" id="UP001596145">
    <property type="component" value="Unassembled WGS sequence"/>
</dbReference>